<name>D2DT30_SCYPA</name>
<dbReference type="AlphaFoldDB" id="D2DT30"/>
<reference evidence="2" key="1">
    <citation type="submission" date="2009-02" db="EMBL/GenBank/DDBJ databases">
        <title>Construction of SSH cDNA library from hemocytes of Scylla paramamosain LPS-challenged.</title>
        <authorList>
            <person name="Wang K.J."/>
            <person name="Chen F.Y."/>
            <person name="Bo J."/>
            <person name="Ren H.L."/>
        </authorList>
    </citation>
    <scope>NUCLEOTIDE SEQUENCE</scope>
</reference>
<evidence type="ECO:0000256" key="1">
    <source>
        <dbReference type="SAM" id="Phobius"/>
    </source>
</evidence>
<accession>D2DT30</accession>
<dbReference type="Pfam" id="PF10164">
    <property type="entry name" value="BRI3"/>
    <property type="match status" value="1"/>
</dbReference>
<proteinExistence type="evidence at transcript level"/>
<feature type="transmembrane region" description="Helical" evidence="1">
    <location>
        <begin position="32"/>
        <end position="53"/>
    </location>
</feature>
<dbReference type="InterPro" id="IPR019317">
    <property type="entry name" value="BRI3"/>
</dbReference>
<organism evidence="2">
    <name type="scientific">Scylla paramamosain</name>
    <name type="common">Mud crab</name>
    <dbReference type="NCBI Taxonomy" id="85552"/>
    <lineage>
        <taxon>Eukaryota</taxon>
        <taxon>Metazoa</taxon>
        <taxon>Ecdysozoa</taxon>
        <taxon>Arthropoda</taxon>
        <taxon>Crustacea</taxon>
        <taxon>Multicrustacea</taxon>
        <taxon>Malacostraca</taxon>
        <taxon>Eumalacostraca</taxon>
        <taxon>Eucarida</taxon>
        <taxon>Decapoda</taxon>
        <taxon>Pleocyemata</taxon>
        <taxon>Brachyura</taxon>
        <taxon>Eubrachyura</taxon>
        <taxon>Portunoidea</taxon>
        <taxon>Portunidae</taxon>
        <taxon>Portuninae</taxon>
        <taxon>Scylla</taxon>
    </lineage>
</organism>
<sequence length="69" mass="7310">MSSPAVLVTTETLPPGTCTVCRKGKIKDSASCCTWITCLLLLPLGIIPGIIAFCCCCRHPKCTNCGYTT</sequence>
<evidence type="ECO:0000313" key="2">
    <source>
        <dbReference type="EMBL" id="ACY66590.1"/>
    </source>
</evidence>
<keyword evidence="1" id="KW-0472">Membrane</keyword>
<dbReference type="EMBL" id="FJ774869">
    <property type="protein sequence ID" value="ACY66590.1"/>
    <property type="molecule type" value="mRNA"/>
</dbReference>
<keyword evidence="1" id="KW-0812">Transmembrane</keyword>
<protein>
    <submittedName>
        <fullName evidence="2">Uncharacterized protein</fullName>
    </submittedName>
</protein>
<keyword evidence="1" id="KW-1133">Transmembrane helix</keyword>